<dbReference type="RefSeq" id="XP_025423227.1">
    <property type="nucleotide sequence ID" value="XM_025567442.1"/>
</dbReference>
<evidence type="ECO:0000313" key="4">
    <source>
        <dbReference type="RefSeq" id="XP_025423228.1"/>
    </source>
</evidence>
<dbReference type="OrthoDB" id="6605823at2759"/>
<proteinExistence type="predicted"/>
<name>A0A2S2QB69_9HEMI</name>
<reference evidence="3 4" key="2">
    <citation type="submission" date="2025-04" db="UniProtKB">
        <authorList>
            <consortium name="RefSeq"/>
        </authorList>
    </citation>
    <scope>IDENTIFICATION</scope>
    <source>
        <tissue evidence="3 4">Whole body</tissue>
    </source>
</reference>
<evidence type="ECO:0000313" key="2">
    <source>
        <dbReference type="Proteomes" id="UP000694846"/>
    </source>
</evidence>
<gene>
    <name evidence="3 4" type="primary">LOC112692700</name>
    <name evidence="1" type="ORF">g.85657</name>
</gene>
<accession>A0A2S2QB69</accession>
<dbReference type="AlphaFoldDB" id="A0A2S2QB69"/>
<dbReference type="EMBL" id="GGMS01005782">
    <property type="protein sequence ID" value="MBY74985.1"/>
    <property type="molecule type" value="Transcribed_RNA"/>
</dbReference>
<evidence type="ECO:0000313" key="1">
    <source>
        <dbReference type="EMBL" id="MBY74985.1"/>
    </source>
</evidence>
<dbReference type="RefSeq" id="XP_025423228.1">
    <property type="nucleotide sequence ID" value="XM_025567443.1"/>
</dbReference>
<dbReference type="GeneID" id="112692700"/>
<dbReference type="Proteomes" id="UP000694846">
    <property type="component" value="Unplaced"/>
</dbReference>
<protein>
    <submittedName>
        <fullName evidence="3 4">Protein PF14_0175-like isoform X1</fullName>
    </submittedName>
</protein>
<sequence length="519" mass="58441">MDSFKSNELVDISLIEWRTPEIVKNKTYEENCANNPFDILELKAATMDPFDLVPCQTPSKRDPPCGNILSPLFELTFKQMKRSVSLTDINGVAKILEKNCIDKNKDQINESQLKDNVTTCLKKEGCIQSIENVPVHEEVNQIETQVENNVLVLTEDSNDKDLEKNSVCNEEEKKLIREQTRQRISMLIEKGKQKYEVEYSRRSLFCTPQRNVESSLNRTENEFNRGFIHSYSDSFSFSGSKNLCDDVNANNVNNKSNSSSEIATNELNSFDLNSLKPEWIVDNFSDSDLEVHSDKSVAVDETTNTDDQVDVKLKALNRIGMVENQSNGCQTVLKSMQNKRVQAKGPFIANVPLQQMVQNYEDVEIKKIVPESDDNSKKLKPVAASTPTLDIVPCKTPTSFESSIKSSPSIRRSIASSIESPSTPLNVTKCIGKISKTNEKKLSLLNNSRLINSTNKRSNTTIVLFEGANVNRNEALQFFKLNKSKSESKIGKIPKPKMSGLPVSKRFTMSFKGKENIRP</sequence>
<keyword evidence="2" id="KW-1185">Reference proteome</keyword>
<organism evidence="1">
    <name type="scientific">Sipha flava</name>
    <name type="common">yellow sugarcane aphid</name>
    <dbReference type="NCBI Taxonomy" id="143950"/>
    <lineage>
        <taxon>Eukaryota</taxon>
        <taxon>Metazoa</taxon>
        <taxon>Ecdysozoa</taxon>
        <taxon>Arthropoda</taxon>
        <taxon>Hexapoda</taxon>
        <taxon>Insecta</taxon>
        <taxon>Pterygota</taxon>
        <taxon>Neoptera</taxon>
        <taxon>Paraneoptera</taxon>
        <taxon>Hemiptera</taxon>
        <taxon>Sternorrhyncha</taxon>
        <taxon>Aphidomorpha</taxon>
        <taxon>Aphidoidea</taxon>
        <taxon>Aphididae</taxon>
        <taxon>Sipha</taxon>
    </lineage>
</organism>
<evidence type="ECO:0000313" key="3">
    <source>
        <dbReference type="RefSeq" id="XP_025423227.1"/>
    </source>
</evidence>
<reference evidence="1" key="1">
    <citation type="submission" date="2018-04" db="EMBL/GenBank/DDBJ databases">
        <title>Transcriptome assembly of Sipha flava.</title>
        <authorList>
            <person name="Scully E.D."/>
            <person name="Geib S.M."/>
            <person name="Palmer N.A."/>
            <person name="Koch K."/>
            <person name="Bradshaw J."/>
            <person name="Heng-Moss T."/>
            <person name="Sarath G."/>
        </authorList>
    </citation>
    <scope>NUCLEOTIDE SEQUENCE</scope>
</reference>